<gene>
    <name evidence="3" type="ORF">FB45DRAFT_891593</name>
</gene>
<sequence>MSQSATIFEPDDLQYDDLLIYPLEYAKAHDVTGERRHSHGASEESFLSCSSTSSDSKRRGEEESSSDDTPHQKRVKRHSDLSENSSDCLRVPGPYDKFRDFRDRPRTAYVDKTSLLFQLPDRFKYLLLRPPKFGKTAFLSTMNQFYDIHCGKTFMDYFEIPEGAGPCAEPCHSQDLCLVISLSNLHPYIDAAEFREELAYEVFFEVESFLEKYATELGVGELQTYLVDREDALAKVLALVKSRGKTLFVGVDSYDVPVFESVFPRLICPTLHPALVTPNEIAQLLDSYLWRPLEAAGDAVTKLFVTGTFSVQTRVLRSLVVPAPDVLQPCCGFTEEEVLKFVQSIPHEPTPEVPELRIRCGTYAFSSDKSIHPVLHPEILIGPISKLSSQQPRESPFQLLSSLFDRLPLESELTVPTLDGLVELIASGVVEIDPFEFGTRNDFDETSGSVSWSALYHAGALTRVSGSKSAFRVANSEVLSQIHSRIDTLVRRRVSVLEAGGQRFADALTEYQLEHPQPLLDLLGKVLCDQTRRSFGKVREPTLRGLLELIMRNADLVSCVPSKLPESTILPPDDTSCVRVLGVHTDHIYQWEVTTLTLRGIWQAANPNDTDTEPSAEALRQLHEELCQEEEERLLERDYSVWSTHLQAMETRPIGGFFKPEGLYAQVIAVGGARVLRKAGSAELIIVP</sequence>
<accession>A0AAD7CE74</accession>
<feature type="domain" description="AAA-ATPase-like" evidence="2">
    <location>
        <begin position="97"/>
        <end position="262"/>
    </location>
</feature>
<reference evidence="3" key="1">
    <citation type="submission" date="2023-03" db="EMBL/GenBank/DDBJ databases">
        <title>Massive genome expansion in bonnet fungi (Mycena s.s.) driven by repeated elements and novel gene families across ecological guilds.</title>
        <authorList>
            <consortium name="Lawrence Berkeley National Laboratory"/>
            <person name="Harder C.B."/>
            <person name="Miyauchi S."/>
            <person name="Viragh M."/>
            <person name="Kuo A."/>
            <person name="Thoen E."/>
            <person name="Andreopoulos B."/>
            <person name="Lu D."/>
            <person name="Skrede I."/>
            <person name="Drula E."/>
            <person name="Henrissat B."/>
            <person name="Morin E."/>
            <person name="Kohler A."/>
            <person name="Barry K."/>
            <person name="LaButti K."/>
            <person name="Morin E."/>
            <person name="Salamov A."/>
            <person name="Lipzen A."/>
            <person name="Mereny Z."/>
            <person name="Hegedus B."/>
            <person name="Baldrian P."/>
            <person name="Stursova M."/>
            <person name="Weitz H."/>
            <person name="Taylor A."/>
            <person name="Grigoriev I.V."/>
            <person name="Nagy L.G."/>
            <person name="Martin F."/>
            <person name="Kauserud H."/>
        </authorList>
    </citation>
    <scope>NUCLEOTIDE SEQUENCE</scope>
    <source>
        <strain evidence="3">9284</strain>
    </source>
</reference>
<evidence type="ECO:0000313" key="3">
    <source>
        <dbReference type="EMBL" id="KAJ7646840.1"/>
    </source>
</evidence>
<name>A0AAD7CE74_9AGAR</name>
<dbReference type="Proteomes" id="UP001221142">
    <property type="component" value="Unassembled WGS sequence"/>
</dbReference>
<dbReference type="Pfam" id="PF09820">
    <property type="entry name" value="AAA-ATPase_like"/>
    <property type="match status" value="1"/>
</dbReference>
<evidence type="ECO:0000259" key="2">
    <source>
        <dbReference type="Pfam" id="PF09820"/>
    </source>
</evidence>
<protein>
    <recommendedName>
        <fullName evidence="2">AAA-ATPase-like domain-containing protein</fullName>
    </recommendedName>
</protein>
<proteinExistence type="predicted"/>
<feature type="region of interest" description="Disordered" evidence="1">
    <location>
        <begin position="30"/>
        <end position="88"/>
    </location>
</feature>
<evidence type="ECO:0000256" key="1">
    <source>
        <dbReference type="SAM" id="MobiDB-lite"/>
    </source>
</evidence>
<dbReference type="PANTHER" id="PTHR34825:SF1">
    <property type="entry name" value="AAA-ATPASE-LIKE DOMAIN-CONTAINING PROTEIN"/>
    <property type="match status" value="1"/>
</dbReference>
<evidence type="ECO:0000313" key="4">
    <source>
        <dbReference type="Proteomes" id="UP001221142"/>
    </source>
</evidence>
<dbReference type="PANTHER" id="PTHR34825">
    <property type="entry name" value="CONSERVED PROTEIN, WITH A WEAK D-GALACTARATE DEHYDRATASE/ALTRONATE HYDROLASE DOMAIN"/>
    <property type="match status" value="1"/>
</dbReference>
<dbReference type="EMBL" id="JARKIF010000002">
    <property type="protein sequence ID" value="KAJ7646840.1"/>
    <property type="molecule type" value="Genomic_DNA"/>
</dbReference>
<feature type="compositionally biased region" description="Low complexity" evidence="1">
    <location>
        <begin position="43"/>
        <end position="54"/>
    </location>
</feature>
<keyword evidence="4" id="KW-1185">Reference proteome</keyword>
<comment type="caution">
    <text evidence="3">The sequence shown here is derived from an EMBL/GenBank/DDBJ whole genome shotgun (WGS) entry which is preliminary data.</text>
</comment>
<dbReference type="InterPro" id="IPR018631">
    <property type="entry name" value="AAA-ATPase-like_dom"/>
</dbReference>
<organism evidence="3 4">
    <name type="scientific">Roridomyces roridus</name>
    <dbReference type="NCBI Taxonomy" id="1738132"/>
    <lineage>
        <taxon>Eukaryota</taxon>
        <taxon>Fungi</taxon>
        <taxon>Dikarya</taxon>
        <taxon>Basidiomycota</taxon>
        <taxon>Agaricomycotina</taxon>
        <taxon>Agaricomycetes</taxon>
        <taxon>Agaricomycetidae</taxon>
        <taxon>Agaricales</taxon>
        <taxon>Marasmiineae</taxon>
        <taxon>Mycenaceae</taxon>
        <taxon>Roridomyces</taxon>
    </lineage>
</organism>
<dbReference type="AlphaFoldDB" id="A0AAD7CE74"/>